<organism evidence="1">
    <name type="scientific">Serratia fonticola</name>
    <dbReference type="NCBI Taxonomy" id="47917"/>
    <lineage>
        <taxon>Bacteria</taxon>
        <taxon>Pseudomonadati</taxon>
        <taxon>Pseudomonadota</taxon>
        <taxon>Gammaproteobacteria</taxon>
        <taxon>Enterobacterales</taxon>
        <taxon>Yersiniaceae</taxon>
        <taxon>Serratia</taxon>
    </lineage>
</organism>
<sequence>MSASRIAIYICLKLAKKNRFVSLCSAKMALCGSPGGIGRERVLC</sequence>
<dbReference type="EMBL" id="VISQ01000001">
    <property type="protein sequence ID" value="TVZ69604.1"/>
    <property type="molecule type" value="Genomic_DNA"/>
</dbReference>
<reference evidence="1" key="1">
    <citation type="submission" date="2019-06" db="EMBL/GenBank/DDBJ databases">
        <authorList>
            <person name="Deangelis K."/>
            <person name="Huntemann M."/>
            <person name="Clum A."/>
            <person name="Pillay M."/>
            <person name="Palaniappan K."/>
            <person name="Varghese N."/>
            <person name="Mikhailova N."/>
            <person name="Stamatis D."/>
            <person name="Reddy T."/>
            <person name="Daum C."/>
            <person name="Shapiro N."/>
            <person name="Ivanova N."/>
            <person name="Kyrpides N."/>
            <person name="Woyke T."/>
        </authorList>
    </citation>
    <scope>NUCLEOTIDE SEQUENCE [LARGE SCALE GENOMIC DNA]</scope>
    <source>
        <strain evidence="1">128R</strain>
    </source>
</reference>
<proteinExistence type="predicted"/>
<name>A0A559T4S1_SERFO</name>
<reference evidence="1" key="2">
    <citation type="submission" date="2019-08" db="EMBL/GenBank/DDBJ databases">
        <title>Investigation of anaerobic lignin degradation for improved lignocellulosic biofuels.</title>
        <authorList>
            <person name="Deangelis K.PhD."/>
        </authorList>
    </citation>
    <scope>NUCLEOTIDE SEQUENCE [LARGE SCALE GENOMIC DNA]</scope>
    <source>
        <strain evidence="1">128R</strain>
    </source>
</reference>
<dbReference type="AlphaFoldDB" id="A0A559T4S1"/>
<evidence type="ECO:0000313" key="1">
    <source>
        <dbReference type="EMBL" id="TVZ69604.1"/>
    </source>
</evidence>
<gene>
    <name evidence="1" type="ORF">FHU10_2124</name>
</gene>
<protein>
    <submittedName>
        <fullName evidence="1">Uncharacterized protein</fullName>
    </submittedName>
</protein>
<accession>A0A559T4S1</accession>
<comment type="caution">
    <text evidence="1">The sequence shown here is derived from an EMBL/GenBank/DDBJ whole genome shotgun (WGS) entry which is preliminary data.</text>
</comment>